<feature type="transmembrane region" description="Helical" evidence="1">
    <location>
        <begin position="160"/>
        <end position="180"/>
    </location>
</feature>
<dbReference type="AlphaFoldDB" id="A0A068UHX9"/>
<dbReference type="EMBL" id="HG739109">
    <property type="protein sequence ID" value="CDP07193.1"/>
    <property type="molecule type" value="Genomic_DNA"/>
</dbReference>
<reference evidence="3" key="1">
    <citation type="journal article" date="2014" name="Science">
        <title>The coffee genome provides insight into the convergent evolution of caffeine biosynthesis.</title>
        <authorList>
            <person name="Denoeud F."/>
            <person name="Carretero-Paulet L."/>
            <person name="Dereeper A."/>
            <person name="Droc G."/>
            <person name="Guyot R."/>
            <person name="Pietrella M."/>
            <person name="Zheng C."/>
            <person name="Alberti A."/>
            <person name="Anthony F."/>
            <person name="Aprea G."/>
            <person name="Aury J.M."/>
            <person name="Bento P."/>
            <person name="Bernard M."/>
            <person name="Bocs S."/>
            <person name="Campa C."/>
            <person name="Cenci A."/>
            <person name="Combes M.C."/>
            <person name="Crouzillat D."/>
            <person name="Da Silva C."/>
            <person name="Daddiego L."/>
            <person name="De Bellis F."/>
            <person name="Dussert S."/>
            <person name="Garsmeur O."/>
            <person name="Gayraud T."/>
            <person name="Guignon V."/>
            <person name="Jahn K."/>
            <person name="Jamilloux V."/>
            <person name="Joet T."/>
            <person name="Labadie K."/>
            <person name="Lan T."/>
            <person name="Leclercq J."/>
            <person name="Lepelley M."/>
            <person name="Leroy T."/>
            <person name="Li L.T."/>
            <person name="Librado P."/>
            <person name="Lopez L."/>
            <person name="Munoz A."/>
            <person name="Noel B."/>
            <person name="Pallavicini A."/>
            <person name="Perrotta G."/>
            <person name="Poncet V."/>
            <person name="Pot D."/>
            <person name="Priyono X."/>
            <person name="Rigoreau M."/>
            <person name="Rouard M."/>
            <person name="Rozas J."/>
            <person name="Tranchant-Dubreuil C."/>
            <person name="VanBuren R."/>
            <person name="Zhang Q."/>
            <person name="Andrade A.C."/>
            <person name="Argout X."/>
            <person name="Bertrand B."/>
            <person name="de Kochko A."/>
            <person name="Graziosi G."/>
            <person name="Henry R.J."/>
            <person name="Jayarama X."/>
            <person name="Ming R."/>
            <person name="Nagai C."/>
            <person name="Rounsley S."/>
            <person name="Sankoff D."/>
            <person name="Giuliano G."/>
            <person name="Albert V.A."/>
            <person name="Wincker P."/>
            <person name="Lashermes P."/>
        </authorList>
    </citation>
    <scope>NUCLEOTIDE SEQUENCE [LARGE SCALE GENOMIC DNA]</scope>
    <source>
        <strain evidence="3">cv. DH200-94</strain>
    </source>
</reference>
<evidence type="ECO:0000313" key="3">
    <source>
        <dbReference type="Proteomes" id="UP000295252"/>
    </source>
</evidence>
<organism evidence="2 3">
    <name type="scientific">Coffea canephora</name>
    <name type="common">Robusta coffee</name>
    <dbReference type="NCBI Taxonomy" id="49390"/>
    <lineage>
        <taxon>Eukaryota</taxon>
        <taxon>Viridiplantae</taxon>
        <taxon>Streptophyta</taxon>
        <taxon>Embryophyta</taxon>
        <taxon>Tracheophyta</taxon>
        <taxon>Spermatophyta</taxon>
        <taxon>Magnoliopsida</taxon>
        <taxon>eudicotyledons</taxon>
        <taxon>Gunneridae</taxon>
        <taxon>Pentapetalae</taxon>
        <taxon>asterids</taxon>
        <taxon>lamiids</taxon>
        <taxon>Gentianales</taxon>
        <taxon>Rubiaceae</taxon>
        <taxon>Ixoroideae</taxon>
        <taxon>Gardenieae complex</taxon>
        <taxon>Bertiereae - Coffeeae clade</taxon>
        <taxon>Coffeeae</taxon>
        <taxon>Coffea</taxon>
    </lineage>
</organism>
<accession>A0A068UHX9</accession>
<evidence type="ECO:0000256" key="1">
    <source>
        <dbReference type="SAM" id="Phobius"/>
    </source>
</evidence>
<sequence>MLLCHLPACSGACCNILLSSGIRFSQAHSLLTAQGAATFAVGCIGTDLVPFVCLSSSFVVSSLLFLLFSFPVRADPLFKFPLFIFFPWRSYFFPLSGDVQLSVFLLSHCLLSTQGGAIFAVGCSCPDLLPFVWISSSSFVVSFLRLFFLSSQLQSLLQVSFFLLFFFFFCLEFVCFDAIIADLQSQLQSLDASLSDASDKLTLADQEKVRFL</sequence>
<evidence type="ECO:0000313" key="2">
    <source>
        <dbReference type="EMBL" id="CDP07193.1"/>
    </source>
</evidence>
<gene>
    <name evidence="2" type="ORF">GSCOC_T00024361001</name>
</gene>
<protein>
    <submittedName>
        <fullName evidence="2">Uncharacterized protein</fullName>
    </submittedName>
</protein>
<feature type="transmembrane region" description="Helical" evidence="1">
    <location>
        <begin position="48"/>
        <end position="70"/>
    </location>
</feature>
<keyword evidence="3" id="KW-1185">Reference proteome</keyword>
<dbReference type="Gramene" id="CDP07193">
    <property type="protein sequence ID" value="CDP07193"/>
    <property type="gene ID" value="GSCOC_T00024361001"/>
</dbReference>
<keyword evidence="1" id="KW-0472">Membrane</keyword>
<feature type="transmembrane region" description="Helical" evidence="1">
    <location>
        <begin position="101"/>
        <end position="121"/>
    </location>
</feature>
<dbReference type="InParanoid" id="A0A068UHX9"/>
<proteinExistence type="predicted"/>
<keyword evidence="1" id="KW-0812">Transmembrane</keyword>
<name>A0A068UHX9_COFCA</name>
<dbReference type="Proteomes" id="UP000295252">
    <property type="component" value="Chromosome X"/>
</dbReference>
<feature type="transmembrane region" description="Helical" evidence="1">
    <location>
        <begin position="128"/>
        <end position="148"/>
    </location>
</feature>
<keyword evidence="1" id="KW-1133">Transmembrane helix</keyword>